<evidence type="ECO:0000256" key="1">
    <source>
        <dbReference type="SAM" id="MobiDB-lite"/>
    </source>
</evidence>
<dbReference type="GeneID" id="108568392"/>
<dbReference type="InterPro" id="IPR010472">
    <property type="entry name" value="FH3_dom"/>
</dbReference>
<gene>
    <name evidence="4" type="primary">LOC108568392</name>
</gene>
<dbReference type="InterPro" id="IPR014768">
    <property type="entry name" value="GBD/FH3_dom"/>
</dbReference>
<name>A0ABM1NDP3_NICVS</name>
<feature type="region of interest" description="Disordered" evidence="1">
    <location>
        <begin position="391"/>
        <end position="418"/>
    </location>
</feature>
<feature type="region of interest" description="Disordered" evidence="1">
    <location>
        <begin position="651"/>
        <end position="688"/>
    </location>
</feature>
<dbReference type="InterPro" id="IPR016024">
    <property type="entry name" value="ARM-type_fold"/>
</dbReference>
<evidence type="ECO:0000313" key="3">
    <source>
        <dbReference type="Proteomes" id="UP000695000"/>
    </source>
</evidence>
<dbReference type="SUPFAM" id="SSF48371">
    <property type="entry name" value="ARM repeat"/>
    <property type="match status" value="1"/>
</dbReference>
<dbReference type="SMART" id="SM01140">
    <property type="entry name" value="Drf_GBD"/>
    <property type="match status" value="1"/>
</dbReference>
<dbReference type="SMART" id="SM01139">
    <property type="entry name" value="Drf_FH3"/>
    <property type="match status" value="1"/>
</dbReference>
<evidence type="ECO:0000259" key="2">
    <source>
        <dbReference type="PROSITE" id="PS51232"/>
    </source>
</evidence>
<dbReference type="Proteomes" id="UP000695000">
    <property type="component" value="Unplaced"/>
</dbReference>
<keyword evidence="3" id="KW-1185">Reference proteome</keyword>
<proteinExistence type="predicted"/>
<dbReference type="InterPro" id="IPR043592">
    <property type="entry name" value="FMNL_animal"/>
</dbReference>
<sequence length="688" mass="77717">MPPNSEDTRRMDSFKWFDDMITKEKQRPPIYNPEDYALSLKKWGRRPPANGPGLYSKMSVDEVDTATKGQGATGIRDYRNPMLTSNGGCEMTLRQFGTVTELLSKLRNDLRMAYPSFVQEFISDPLDGITLLLDLLRAIQLSQSNAGNVPSSQKISLTIQRRSLLDELACLQCLLSCCLRYSESVRKLTSSSAGLFTLSVCIMSNVNKSRIIALQLLTKACESTSNGNSTVSEALSTLRLRFGEPVRFRFLVGMLTSAGGQSELIVSGMKFINTFMESAGSVQKKLYVQAELEQAGFDLVNIKKNITLNSPSADATITELDRWEKNFIDAESLKIRLDDTERENDSLRDKVLLLERRIQILQEEKGILMSLEKCLKERCSELQDEVISLKSQNINSNSSPDDEGISSSQRSSSSDNLQEEPTIYEMYTVQNEDSSTKLQFKTNSLLNEDDEDETTIDEVIEELRNIINDAETEDFEKAKIEEAQVQSKIQMRVEEEMFVVGDDGDEEIVPSNLHPQPPQKTRSLVHLYIPTDDYYNKEIFFEHEYTTSDESSDSLLSATKYESKQAESRPTDIKTKSKSLDRIDDGLDAMVDIVTVNDQKPESSKGKYVNPKMFLPLQKHEENRYYFPRVQEKRASATSSNSFLVKRGHGNAGMYSGKNYDQPKNDYFTTTGSRNSSSKLTDFPSGLY</sequence>
<accession>A0ABM1NDP3</accession>
<protein>
    <submittedName>
        <fullName evidence="4">Uncharacterized protein LOC108568392</fullName>
    </submittedName>
</protein>
<dbReference type="InterPro" id="IPR010473">
    <property type="entry name" value="GTPase-bd"/>
</dbReference>
<feature type="compositionally biased region" description="Polar residues" evidence="1">
    <location>
        <begin position="667"/>
        <end position="680"/>
    </location>
</feature>
<feature type="domain" description="GBD/FH3" evidence="2">
    <location>
        <begin position="1"/>
        <end position="409"/>
    </location>
</feature>
<evidence type="ECO:0000313" key="4">
    <source>
        <dbReference type="RefSeq" id="XP_017784943.1"/>
    </source>
</evidence>
<dbReference type="Pfam" id="PF06367">
    <property type="entry name" value="Drf_FH3"/>
    <property type="match status" value="1"/>
</dbReference>
<feature type="compositionally biased region" description="Basic and acidic residues" evidence="1">
    <location>
        <begin position="561"/>
        <end position="577"/>
    </location>
</feature>
<dbReference type="PANTHER" id="PTHR45857">
    <property type="entry name" value="FORMIN-LIKE PROTEIN"/>
    <property type="match status" value="1"/>
</dbReference>
<dbReference type="PANTHER" id="PTHR45857:SF9">
    <property type="entry name" value="MULTIPLE WING HAIRS, ISOFORM C"/>
    <property type="match status" value="1"/>
</dbReference>
<dbReference type="InterPro" id="IPR011989">
    <property type="entry name" value="ARM-like"/>
</dbReference>
<reference evidence="4" key="1">
    <citation type="submission" date="2025-08" db="UniProtKB">
        <authorList>
            <consortium name="RefSeq"/>
        </authorList>
    </citation>
    <scope>IDENTIFICATION</scope>
    <source>
        <tissue evidence="4">Whole Larva</tissue>
    </source>
</reference>
<organism evidence="3 4">
    <name type="scientific">Nicrophorus vespilloides</name>
    <name type="common">Boreal carrion beetle</name>
    <dbReference type="NCBI Taxonomy" id="110193"/>
    <lineage>
        <taxon>Eukaryota</taxon>
        <taxon>Metazoa</taxon>
        <taxon>Ecdysozoa</taxon>
        <taxon>Arthropoda</taxon>
        <taxon>Hexapoda</taxon>
        <taxon>Insecta</taxon>
        <taxon>Pterygota</taxon>
        <taxon>Neoptera</taxon>
        <taxon>Endopterygota</taxon>
        <taxon>Coleoptera</taxon>
        <taxon>Polyphaga</taxon>
        <taxon>Staphyliniformia</taxon>
        <taxon>Silphidae</taxon>
        <taxon>Nicrophorinae</taxon>
        <taxon>Nicrophorus</taxon>
    </lineage>
</organism>
<feature type="region of interest" description="Disordered" evidence="1">
    <location>
        <begin position="551"/>
        <end position="577"/>
    </location>
</feature>
<dbReference type="PROSITE" id="PS51232">
    <property type="entry name" value="GBD_FH3"/>
    <property type="match status" value="1"/>
</dbReference>
<dbReference type="Gene3D" id="1.25.10.10">
    <property type="entry name" value="Leucine-rich Repeat Variant"/>
    <property type="match status" value="1"/>
</dbReference>
<dbReference type="RefSeq" id="XP_017784943.1">
    <property type="nucleotide sequence ID" value="XM_017929454.1"/>
</dbReference>